<protein>
    <submittedName>
        <fullName evidence="2">Uncharacterized protein</fullName>
    </submittedName>
</protein>
<dbReference type="EMBL" id="NGKU01000001">
    <property type="protein sequence ID" value="OTN75140.1"/>
    <property type="molecule type" value="Genomic_DNA"/>
</dbReference>
<keyword evidence="3" id="KW-1185">Reference proteome</keyword>
<reference evidence="2 3" key="1">
    <citation type="submission" date="2017-05" db="EMBL/GenBank/DDBJ databases">
        <title>The Genome Sequence of Enterococcus sp. 8G7_MSG3316.</title>
        <authorList>
            <consortium name="The Broad Institute Genomics Platform"/>
            <consortium name="The Broad Institute Genomic Center for Infectious Diseases"/>
            <person name="Earl A."/>
            <person name="Manson A."/>
            <person name="Schwartman J."/>
            <person name="Gilmore M."/>
            <person name="Abouelleil A."/>
            <person name="Cao P."/>
            <person name="Chapman S."/>
            <person name="Cusick C."/>
            <person name="Shea T."/>
            <person name="Young S."/>
            <person name="Neafsey D."/>
            <person name="Nusbaum C."/>
            <person name="Birren B."/>
        </authorList>
    </citation>
    <scope>NUCLEOTIDE SEQUENCE [LARGE SCALE GENOMIC DNA]</scope>
    <source>
        <strain evidence="2 3">8G7_MSG3316</strain>
    </source>
</reference>
<name>A0A242A2K8_9ENTE</name>
<keyword evidence="1" id="KW-1133">Transmembrane helix</keyword>
<keyword evidence="1" id="KW-0812">Transmembrane</keyword>
<evidence type="ECO:0000313" key="3">
    <source>
        <dbReference type="Proteomes" id="UP000195043"/>
    </source>
</evidence>
<proteinExistence type="predicted"/>
<dbReference type="AlphaFoldDB" id="A0A242A2K8"/>
<dbReference type="Proteomes" id="UP000195043">
    <property type="component" value="Unassembled WGS sequence"/>
</dbReference>
<organism evidence="2 3">
    <name type="scientific">Candidatus Enterococcus testudinis</name>
    <dbReference type="NCBI Taxonomy" id="1834191"/>
    <lineage>
        <taxon>Bacteria</taxon>
        <taxon>Bacillati</taxon>
        <taxon>Bacillota</taxon>
        <taxon>Bacilli</taxon>
        <taxon>Lactobacillales</taxon>
        <taxon>Enterococcaceae</taxon>
        <taxon>Enterococcus</taxon>
    </lineage>
</organism>
<dbReference type="STRING" id="1834191.A5886_000210"/>
<comment type="caution">
    <text evidence="2">The sequence shown here is derived from an EMBL/GenBank/DDBJ whole genome shotgun (WGS) entry which is preliminary data.</text>
</comment>
<evidence type="ECO:0000313" key="2">
    <source>
        <dbReference type="EMBL" id="OTN75140.1"/>
    </source>
</evidence>
<evidence type="ECO:0000256" key="1">
    <source>
        <dbReference type="SAM" id="Phobius"/>
    </source>
</evidence>
<accession>A0A242A2K8</accession>
<sequence length="181" mass="20034">MIQSVIGEKERINNNTKDINQLLLEAFEDNRLSDICKSREIEKLVGYLIEKKILMPQNTADYNDDSRGWYNVNSFVSVQTYVAGHTIVGSAAAVVVAGITVAVAAAIALVIRKPEEENQRVEIELKNSIYKSCALLAAKFGGVDFGNEAYGFFQKLENGTYRIVEKDVDNSEDSIVGYSPC</sequence>
<dbReference type="RefSeq" id="WP_086273236.1">
    <property type="nucleotide sequence ID" value="NZ_NGKU01000001.1"/>
</dbReference>
<gene>
    <name evidence="2" type="ORF">A5886_000210</name>
</gene>
<feature type="transmembrane region" description="Helical" evidence="1">
    <location>
        <begin position="87"/>
        <end position="111"/>
    </location>
</feature>
<keyword evidence="1" id="KW-0472">Membrane</keyword>